<dbReference type="EMBL" id="JACOOX010000002">
    <property type="protein sequence ID" value="MBC5662156.1"/>
    <property type="molecule type" value="Genomic_DNA"/>
</dbReference>
<evidence type="ECO:0000313" key="8">
    <source>
        <dbReference type="EMBL" id="MBC5662156.1"/>
    </source>
</evidence>
<dbReference type="Pfam" id="PF02687">
    <property type="entry name" value="FtsX"/>
    <property type="match status" value="1"/>
</dbReference>
<name>A0A8I0DUJ2_9FIRM</name>
<evidence type="ECO:0000256" key="2">
    <source>
        <dbReference type="ARBA" id="ARBA00022475"/>
    </source>
</evidence>
<feature type="transmembrane region" description="Helical" evidence="6">
    <location>
        <begin position="164"/>
        <end position="184"/>
    </location>
</feature>
<feature type="transmembrane region" description="Helical" evidence="6">
    <location>
        <begin position="237"/>
        <end position="263"/>
    </location>
</feature>
<evidence type="ECO:0000256" key="1">
    <source>
        <dbReference type="ARBA" id="ARBA00004651"/>
    </source>
</evidence>
<keyword evidence="2 6" id="KW-1003">Cell membrane</keyword>
<feature type="transmembrane region" description="Helical" evidence="6">
    <location>
        <begin position="58"/>
        <end position="80"/>
    </location>
</feature>
<evidence type="ECO:0000259" key="7">
    <source>
        <dbReference type="Pfam" id="PF02687"/>
    </source>
</evidence>
<dbReference type="GO" id="GO:0005886">
    <property type="term" value="C:plasma membrane"/>
    <property type="evidence" value="ECO:0007669"/>
    <property type="project" value="UniProtKB-SubCell"/>
</dbReference>
<dbReference type="InterPro" id="IPR027022">
    <property type="entry name" value="ABC_permease_BceB-typ"/>
</dbReference>
<organism evidence="8 9">
    <name type="scientific">Coprococcus hominis</name>
    <name type="common">ex Liu et al. 2022</name>
    <dbReference type="NCBI Taxonomy" id="2763039"/>
    <lineage>
        <taxon>Bacteria</taxon>
        <taxon>Bacillati</taxon>
        <taxon>Bacillota</taxon>
        <taxon>Clostridia</taxon>
        <taxon>Lachnospirales</taxon>
        <taxon>Lachnospiraceae</taxon>
        <taxon>Coprococcus</taxon>
    </lineage>
</organism>
<keyword evidence="5 6" id="KW-0472">Membrane</keyword>
<dbReference type="AlphaFoldDB" id="A0A8I0DUJ2"/>
<dbReference type="PANTHER" id="PTHR46795">
    <property type="entry name" value="ABC TRANSPORTER PERMEASE-RELATED-RELATED"/>
    <property type="match status" value="1"/>
</dbReference>
<proteinExistence type="inferred from homology"/>
<feature type="transmembrane region" description="Helical" evidence="6">
    <location>
        <begin position="560"/>
        <end position="587"/>
    </location>
</feature>
<dbReference type="PIRSF" id="PIRSF018968">
    <property type="entry name" value="ABC_permease_BceB"/>
    <property type="match status" value="1"/>
</dbReference>
<reference evidence="8 9" key="1">
    <citation type="submission" date="2020-08" db="EMBL/GenBank/DDBJ databases">
        <title>Genome public.</title>
        <authorList>
            <person name="Liu C."/>
            <person name="Sun Q."/>
        </authorList>
    </citation>
    <scope>NUCLEOTIDE SEQUENCE [LARGE SCALE GENOMIC DNA]</scope>
    <source>
        <strain evidence="8 9">NSJ-10</strain>
    </source>
</reference>
<gene>
    <name evidence="8" type="ORF">H8S09_04490</name>
</gene>
<feature type="transmembrane region" description="Helical" evidence="6">
    <location>
        <begin position="658"/>
        <end position="679"/>
    </location>
</feature>
<evidence type="ECO:0000256" key="6">
    <source>
        <dbReference type="PIRNR" id="PIRNR018968"/>
    </source>
</evidence>
<evidence type="ECO:0000256" key="3">
    <source>
        <dbReference type="ARBA" id="ARBA00022692"/>
    </source>
</evidence>
<keyword evidence="4 6" id="KW-1133">Transmembrane helix</keyword>
<keyword evidence="6" id="KW-0813">Transport</keyword>
<evidence type="ECO:0000256" key="4">
    <source>
        <dbReference type="ARBA" id="ARBA00022989"/>
    </source>
</evidence>
<protein>
    <submittedName>
        <fullName evidence="8">ABC transporter permease</fullName>
    </submittedName>
</protein>
<evidence type="ECO:0000256" key="5">
    <source>
        <dbReference type="ARBA" id="ARBA00023136"/>
    </source>
</evidence>
<feature type="transmembrane region" description="Helical" evidence="6">
    <location>
        <begin position="290"/>
        <end position="313"/>
    </location>
</feature>
<comment type="caution">
    <text evidence="8">The sequence shown here is derived from an EMBL/GenBank/DDBJ whole genome shotgun (WGS) entry which is preliminary data.</text>
</comment>
<dbReference type="InterPro" id="IPR003838">
    <property type="entry name" value="ABC3_permease_C"/>
</dbReference>
<dbReference type="RefSeq" id="WP_117808256.1">
    <property type="nucleotide sequence ID" value="NZ_JACOOX010000002.1"/>
</dbReference>
<feature type="transmembrane region" description="Helical" evidence="6">
    <location>
        <begin position="205"/>
        <end position="225"/>
    </location>
</feature>
<sequence>MTLFKLSLSNMKKSLKDYAIYFFTLVLGVAIFYIFNAIETQTAMMRISKDTREIVELMANIISGVSVFIAFVLGFLIIYASRFLMKRRNKEFGLYLLLGMGKWKVSKMLFIETLIIGLVSLGVGLLSGIGISQLTSLLVANMFEADMSSYNFVFSSSAFVKTCFYFAIIYVVVILFNTIAIGRCKLIDLFQRGRKSETVKMKNPWISVFVFLLSVAGLGYAYYYINSNTTDLYMKDIYFCIGLGCVCTFLFFWSISGMLFRLVSSVKRVYYKGLNSFVIRQMSSRVNTNVLSISIICIMLFVTICVLTSALTIRNGLNEGLRRYATVDVNITRQVRSSDYDVAAGKGADEDAYYDPTWDKRDICDIYKEHGIDLPSMFSAYEDVYIYSLPDCTYGDTFSEQAKDAFLGDQPMYGMMDIMENVMTVSDYNRVAKLCGFETVSIKDDEYGIVANYKQMVTYRDMSLQAGMLIQVNGYELKPGMSKCQAGDIQISTQAINIGIIIVPDGVLAGVTPISESLLAIYNTTDTDKIMARNEHINLDDDPDVRLSLNTKEKVKAASIGLGAIASFIGLYIGMIFLISGAAILALKELSESTDNVERYKMLRKLGVDQKMINHALFAQMGLFFLFPLALAVIHSIFGLKFSRQILSLMGTDDMGAAMLMTVVVLVVIYGGYFLITYFSGRKIISEQ</sequence>
<comment type="subcellular location">
    <subcellularLocation>
        <location evidence="1 6">Cell membrane</location>
        <topology evidence="1 6">Multi-pass membrane protein</topology>
    </subcellularLocation>
</comment>
<keyword evidence="9" id="KW-1185">Reference proteome</keyword>
<dbReference type="Proteomes" id="UP000615234">
    <property type="component" value="Unassembled WGS sequence"/>
</dbReference>
<feature type="transmembrane region" description="Helical" evidence="6">
    <location>
        <begin position="109"/>
        <end position="131"/>
    </location>
</feature>
<feature type="transmembrane region" description="Helical" evidence="6">
    <location>
        <begin position="612"/>
        <end position="638"/>
    </location>
</feature>
<dbReference type="InterPro" id="IPR052536">
    <property type="entry name" value="ABC-4_Integral_Memb_Prot"/>
</dbReference>
<feature type="domain" description="ABC3 transporter permease C-terminal" evidence="7">
    <location>
        <begin position="65"/>
        <end position="175"/>
    </location>
</feature>
<accession>A0A8I0DUJ2</accession>
<comment type="similarity">
    <text evidence="6">Belongs to the ABC-4 integral membrane protein family.</text>
</comment>
<dbReference type="PANTHER" id="PTHR46795:SF3">
    <property type="entry name" value="ABC TRANSPORTER PERMEASE"/>
    <property type="match status" value="1"/>
</dbReference>
<evidence type="ECO:0000313" key="9">
    <source>
        <dbReference type="Proteomes" id="UP000615234"/>
    </source>
</evidence>
<dbReference type="GO" id="GO:0055085">
    <property type="term" value="P:transmembrane transport"/>
    <property type="evidence" value="ECO:0007669"/>
    <property type="project" value="UniProtKB-UniRule"/>
</dbReference>
<keyword evidence="3 6" id="KW-0812">Transmembrane</keyword>
<feature type="transmembrane region" description="Helical" evidence="6">
    <location>
        <begin position="20"/>
        <end position="38"/>
    </location>
</feature>